<keyword evidence="5" id="KW-1185">Reference proteome</keyword>
<accession>A0A0A5HJK0</accession>
<reference evidence="4 5" key="1">
    <citation type="submission" date="2013-08" db="EMBL/GenBank/DDBJ databases">
        <authorList>
            <person name="Huang J."/>
            <person name="Wang G."/>
        </authorList>
    </citation>
    <scope>NUCLEOTIDE SEQUENCE [LARGE SCALE GENOMIC DNA]</scope>
    <source>
        <strain evidence="4 5">BH030004</strain>
    </source>
</reference>
<dbReference type="RefSeq" id="WP_027448784.1">
    <property type="nucleotide sequence ID" value="NZ_AVPF01000081.1"/>
</dbReference>
<sequence>MIKNQTAIITGASRGIGKEMARQFAEKGVNLSILGSSDDIHQTKKELENEGYTNIESFQADVTKEDELDHVVEATKNAYGTVDILVNNAGIGMFKPVEEVTVEEWRKVYEVNVQGVFLCSKAVIPTMKQNKFGTIITVSSDVGRYTIPNGSLYASTKYAVQGFMGSISQELREYGIRVGTINPGMVDTYFADSKQGLPEKEDWLKVQDIAEAAVYMASAPKHMMIDELQLHPLVQDYPRP</sequence>
<dbReference type="OrthoDB" id="9775296at2"/>
<evidence type="ECO:0000256" key="3">
    <source>
        <dbReference type="RuleBase" id="RU000363"/>
    </source>
</evidence>
<comment type="similarity">
    <text evidence="1 3">Belongs to the short-chain dehydrogenases/reductases (SDR) family.</text>
</comment>
<dbReference type="PRINTS" id="PR00081">
    <property type="entry name" value="GDHRDH"/>
</dbReference>
<organism evidence="4 5">
    <name type="scientific">Pontibacillus marinus BH030004 = DSM 16465</name>
    <dbReference type="NCBI Taxonomy" id="1385511"/>
    <lineage>
        <taxon>Bacteria</taxon>
        <taxon>Bacillati</taxon>
        <taxon>Bacillota</taxon>
        <taxon>Bacilli</taxon>
        <taxon>Bacillales</taxon>
        <taxon>Bacillaceae</taxon>
        <taxon>Pontibacillus</taxon>
    </lineage>
</organism>
<name>A0A0A5HJK0_9BACI</name>
<dbReference type="InterPro" id="IPR036291">
    <property type="entry name" value="NAD(P)-bd_dom_sf"/>
</dbReference>
<proteinExistence type="inferred from homology"/>
<dbReference type="AlphaFoldDB" id="A0A0A5HJK0"/>
<comment type="caution">
    <text evidence="4">The sequence shown here is derived from an EMBL/GenBank/DDBJ whole genome shotgun (WGS) entry which is preliminary data.</text>
</comment>
<dbReference type="STRING" id="1385511.GCA_000425225_02320"/>
<keyword evidence="2" id="KW-0560">Oxidoreductase</keyword>
<dbReference type="Proteomes" id="UP000030403">
    <property type="component" value="Unassembled WGS sequence"/>
</dbReference>
<dbReference type="eggNOG" id="COG4221">
    <property type="taxonomic scope" value="Bacteria"/>
</dbReference>
<evidence type="ECO:0000313" key="5">
    <source>
        <dbReference type="Proteomes" id="UP000030403"/>
    </source>
</evidence>
<dbReference type="Pfam" id="PF00106">
    <property type="entry name" value="adh_short"/>
    <property type="match status" value="1"/>
</dbReference>
<dbReference type="EMBL" id="AVPF01000081">
    <property type="protein sequence ID" value="KGX83817.1"/>
    <property type="molecule type" value="Genomic_DNA"/>
</dbReference>
<dbReference type="PIRSF" id="PIRSF000126">
    <property type="entry name" value="11-beta-HSD1"/>
    <property type="match status" value="1"/>
</dbReference>
<gene>
    <name evidence="4" type="ORF">N783_21635</name>
</gene>
<dbReference type="PROSITE" id="PS00061">
    <property type="entry name" value="ADH_SHORT"/>
    <property type="match status" value="1"/>
</dbReference>
<evidence type="ECO:0000313" key="4">
    <source>
        <dbReference type="EMBL" id="KGX83817.1"/>
    </source>
</evidence>
<dbReference type="SUPFAM" id="SSF51735">
    <property type="entry name" value="NAD(P)-binding Rossmann-fold domains"/>
    <property type="match status" value="1"/>
</dbReference>
<evidence type="ECO:0000256" key="2">
    <source>
        <dbReference type="ARBA" id="ARBA00023002"/>
    </source>
</evidence>
<dbReference type="Gene3D" id="3.40.50.720">
    <property type="entry name" value="NAD(P)-binding Rossmann-like Domain"/>
    <property type="match status" value="1"/>
</dbReference>
<dbReference type="FunFam" id="3.40.50.720:FF:000047">
    <property type="entry name" value="NADP-dependent L-serine/L-allo-threonine dehydrogenase"/>
    <property type="match status" value="1"/>
</dbReference>
<dbReference type="InterPro" id="IPR002347">
    <property type="entry name" value="SDR_fam"/>
</dbReference>
<protein>
    <submittedName>
        <fullName evidence="4">Short-chain dehydrogenase</fullName>
    </submittedName>
</protein>
<dbReference type="CDD" id="cd05233">
    <property type="entry name" value="SDR_c"/>
    <property type="match status" value="1"/>
</dbReference>
<evidence type="ECO:0000256" key="1">
    <source>
        <dbReference type="ARBA" id="ARBA00006484"/>
    </source>
</evidence>
<dbReference type="PRINTS" id="PR00080">
    <property type="entry name" value="SDRFAMILY"/>
</dbReference>
<dbReference type="PANTHER" id="PTHR42901:SF1">
    <property type="entry name" value="ALCOHOL DEHYDROGENASE"/>
    <property type="match status" value="1"/>
</dbReference>
<dbReference type="PANTHER" id="PTHR42901">
    <property type="entry name" value="ALCOHOL DEHYDROGENASE"/>
    <property type="match status" value="1"/>
</dbReference>
<dbReference type="InterPro" id="IPR020904">
    <property type="entry name" value="Sc_DH/Rdtase_CS"/>
</dbReference>
<dbReference type="GO" id="GO:0016616">
    <property type="term" value="F:oxidoreductase activity, acting on the CH-OH group of donors, NAD or NADP as acceptor"/>
    <property type="evidence" value="ECO:0007669"/>
    <property type="project" value="UniProtKB-ARBA"/>
</dbReference>